<comment type="subcellular location">
    <subcellularLocation>
        <location evidence="1">Cell membrane</location>
        <topology evidence="1">Multi-pass membrane protein</topology>
    </subcellularLocation>
</comment>
<evidence type="ECO:0000256" key="1">
    <source>
        <dbReference type="ARBA" id="ARBA00004651"/>
    </source>
</evidence>
<evidence type="ECO:0000256" key="5">
    <source>
        <dbReference type="ARBA" id="ARBA00022989"/>
    </source>
</evidence>
<gene>
    <name evidence="7" type="ORF">BBG48_004115</name>
</gene>
<protein>
    <submittedName>
        <fullName evidence="7">Type IV secretory system conjugative DNA transfer family protein</fullName>
    </submittedName>
</protein>
<dbReference type="InterPro" id="IPR051539">
    <property type="entry name" value="T4SS-coupling_protein"/>
</dbReference>
<organism evidence="7 8">
    <name type="scientific">Criibacterium bergeronii</name>
    <dbReference type="NCBI Taxonomy" id="1871336"/>
    <lineage>
        <taxon>Bacteria</taxon>
        <taxon>Bacillati</taxon>
        <taxon>Bacillota</taxon>
        <taxon>Clostridia</taxon>
        <taxon>Peptostreptococcales</taxon>
        <taxon>Filifactoraceae</taxon>
        <taxon>Criibacterium</taxon>
    </lineage>
</organism>
<reference evidence="7 8" key="1">
    <citation type="journal article" date="2016" name="Genome Announc.">
        <title>Draft Genome Sequence of Criibacterium bergeronii gen. nov., sp. nov., Strain CCRI-22567T, Isolated from a Vaginal Sample from a Woman with Bacterial Vaginosis.</title>
        <authorList>
            <person name="Maheux A.F."/>
            <person name="Berube E."/>
            <person name="Boudreau D.K."/>
            <person name="Raymond F."/>
            <person name="Corbeil J."/>
            <person name="Roy P.H."/>
            <person name="Boissinot M."/>
            <person name="Omar R.F."/>
        </authorList>
    </citation>
    <scope>NUCLEOTIDE SEQUENCE [LARGE SCALE GENOMIC DNA]</scope>
    <source>
        <strain evidence="7 8">CCRI-22567</strain>
    </source>
</reference>
<evidence type="ECO:0000256" key="2">
    <source>
        <dbReference type="ARBA" id="ARBA00008806"/>
    </source>
</evidence>
<dbReference type="SUPFAM" id="SSF52540">
    <property type="entry name" value="P-loop containing nucleoside triphosphate hydrolases"/>
    <property type="match status" value="1"/>
</dbReference>
<evidence type="ECO:0000256" key="3">
    <source>
        <dbReference type="ARBA" id="ARBA00022475"/>
    </source>
</evidence>
<evidence type="ECO:0000313" key="8">
    <source>
        <dbReference type="Proteomes" id="UP000093352"/>
    </source>
</evidence>
<accession>A0A371IM10</accession>
<keyword evidence="6" id="KW-0472">Membrane</keyword>
<dbReference type="RefSeq" id="WP_068912350.1">
    <property type="nucleotide sequence ID" value="NZ_MBEW02000006.1"/>
</dbReference>
<dbReference type="PANTHER" id="PTHR37937:SF1">
    <property type="entry name" value="CONJUGATIVE TRANSFER: DNA TRANSPORT"/>
    <property type="match status" value="1"/>
</dbReference>
<dbReference type="InterPro" id="IPR027417">
    <property type="entry name" value="P-loop_NTPase"/>
</dbReference>
<evidence type="ECO:0000313" key="7">
    <source>
        <dbReference type="EMBL" id="RDY21543.1"/>
    </source>
</evidence>
<name>A0A371IM10_9FIRM</name>
<keyword evidence="8" id="KW-1185">Reference proteome</keyword>
<sequence length="615" mass="69542">MKSINLKKLILPNLPYLLFVYLFDKVGQAVRLAPGADLSGKLLTIGDGFAAAFSSFAPSLHPADLLVGILGAALIRLIVYVKGKNAKKYRRGVEYGSARWGSADDIRPYIDPVFENNVLLTQTERLMMNSRPKQPKYARNKNVLVVGGSGSGKTRFFVKPNLMQMHSSYLVSDPKGTLLLECGKLLERGSPKLGEDGKPVRKNGKLVYEPYRIKVLNTINFKKSMKYNPFAYLRDEKDILKLVNTLIANTKGSGEKSGEDFWVKAERLLYCALIGYIHYEAPDAERNFTTLLEMINASEAREDDSEFQSPVDLMFERLEEKDPEHFAVKQYKKFLLSAGKTRSSILISCGARLAPFDIKELRELMESDELELDTLGDRKTALFIITSDTDPTFDFVTAMIVSQLFNLLCTKADDEYGGRLPVHVRCLLDEVANITIPNLERLISVLRSREISACLVVQAQSQLKAIYKEHADTIIGNCDTTLFLGGKEKTTLKEISEVLGKETIDSFNTSENRGRDVSHGLNYQKLGKELMSQDEIAVMDGGKCILQLRGVRPFFSDKYDITRHPKYKYLSDYDKKNTFDIEKFLKRQRRPVIIKPDTIFDYYEIDAADLQEVTE</sequence>
<dbReference type="AlphaFoldDB" id="A0A371IM10"/>
<dbReference type="PANTHER" id="PTHR37937">
    <property type="entry name" value="CONJUGATIVE TRANSFER: DNA TRANSPORT"/>
    <property type="match status" value="1"/>
</dbReference>
<dbReference type="EMBL" id="MBEW02000006">
    <property type="protein sequence ID" value="RDY21543.1"/>
    <property type="molecule type" value="Genomic_DNA"/>
</dbReference>
<keyword evidence="4" id="KW-0812">Transmembrane</keyword>
<dbReference type="Pfam" id="PF02534">
    <property type="entry name" value="T4SS-DNA_transf"/>
    <property type="match status" value="2"/>
</dbReference>
<dbReference type="Proteomes" id="UP000093352">
    <property type="component" value="Unassembled WGS sequence"/>
</dbReference>
<keyword evidence="5" id="KW-1133">Transmembrane helix</keyword>
<dbReference type="STRING" id="1871336.BBG48_01940"/>
<dbReference type="Gene3D" id="3.40.50.300">
    <property type="entry name" value="P-loop containing nucleotide triphosphate hydrolases"/>
    <property type="match status" value="1"/>
</dbReference>
<comment type="caution">
    <text evidence="7">The sequence shown here is derived from an EMBL/GenBank/DDBJ whole genome shotgun (WGS) entry which is preliminary data.</text>
</comment>
<dbReference type="CDD" id="cd01127">
    <property type="entry name" value="TrwB_TraG_TraD_VirD4"/>
    <property type="match status" value="1"/>
</dbReference>
<evidence type="ECO:0000256" key="4">
    <source>
        <dbReference type="ARBA" id="ARBA00022692"/>
    </source>
</evidence>
<proteinExistence type="inferred from homology"/>
<keyword evidence="3" id="KW-1003">Cell membrane</keyword>
<dbReference type="GO" id="GO:0005886">
    <property type="term" value="C:plasma membrane"/>
    <property type="evidence" value="ECO:0007669"/>
    <property type="project" value="UniProtKB-SubCell"/>
</dbReference>
<comment type="similarity">
    <text evidence="2">Belongs to the VirD4/TraG family.</text>
</comment>
<dbReference type="NCBIfam" id="NF045973">
    <property type="entry name" value="conju_CD1115"/>
    <property type="match status" value="1"/>
</dbReference>
<evidence type="ECO:0000256" key="6">
    <source>
        <dbReference type="ARBA" id="ARBA00023136"/>
    </source>
</evidence>
<dbReference type="InterPro" id="IPR003688">
    <property type="entry name" value="TraG/VirD4"/>
</dbReference>